<proteinExistence type="predicted"/>
<organism evidence="3 4">
    <name type="scientific">Candidatus Portnoybacteria bacterium RIFCSPLOWO2_02_FULL_39_11</name>
    <dbReference type="NCBI Taxonomy" id="1802001"/>
    <lineage>
        <taxon>Bacteria</taxon>
        <taxon>Candidatus Portnoyibacteriota</taxon>
    </lineage>
</organism>
<feature type="domain" description="Glycosyl transferase family 1" evidence="2">
    <location>
        <begin position="175"/>
        <end position="337"/>
    </location>
</feature>
<evidence type="ECO:0000256" key="1">
    <source>
        <dbReference type="ARBA" id="ARBA00022679"/>
    </source>
</evidence>
<evidence type="ECO:0000259" key="2">
    <source>
        <dbReference type="Pfam" id="PF00534"/>
    </source>
</evidence>
<sequence length="363" mass="40708">MKLLILTQKIDVNDDLLGFFHAWAAEFAKHCAKLTIIALGAGEYDLPENVNVLSLGKESIKNRQSAIGNRQFIKRIKYLIRFYRYIIVERKNYDAVLVHMNAEYIILGGLIWRLLSKKIGLWYVHKRVDWKLRLAAKLADVIFTASPGSFRLASNKLKIIGHGIDLSKFNFAPGIKSGNDFKIIYVGRISAIKNQRLFIEAADILINQKGIKNVRFDLVGEAVYQEDAAYKEALVQKIAKDRLQDQIKFIGSVPHKDIAAIYQAADLSVNLCPTGGMDKAALESMAAGLPVIVLNKTFAFLGDICENSILEEASAAELADKIFVLMNLTPPERTALGRRLKDKVFNDYDLVKLINKIIDGLSR</sequence>
<evidence type="ECO:0000313" key="4">
    <source>
        <dbReference type="Proteomes" id="UP000177126"/>
    </source>
</evidence>
<dbReference type="PANTHER" id="PTHR46401">
    <property type="entry name" value="GLYCOSYLTRANSFERASE WBBK-RELATED"/>
    <property type="match status" value="1"/>
</dbReference>
<protein>
    <recommendedName>
        <fullName evidence="2">Glycosyl transferase family 1 domain-containing protein</fullName>
    </recommendedName>
</protein>
<dbReference type="GO" id="GO:0009103">
    <property type="term" value="P:lipopolysaccharide biosynthetic process"/>
    <property type="evidence" value="ECO:0007669"/>
    <property type="project" value="TreeGrafter"/>
</dbReference>
<dbReference type="CDD" id="cd03801">
    <property type="entry name" value="GT4_PimA-like"/>
    <property type="match status" value="1"/>
</dbReference>
<comment type="caution">
    <text evidence="3">The sequence shown here is derived from an EMBL/GenBank/DDBJ whole genome shotgun (WGS) entry which is preliminary data.</text>
</comment>
<accession>A0A1G2FQT2</accession>
<dbReference type="PANTHER" id="PTHR46401:SF2">
    <property type="entry name" value="GLYCOSYLTRANSFERASE WBBK-RELATED"/>
    <property type="match status" value="1"/>
</dbReference>
<dbReference type="AlphaFoldDB" id="A0A1G2FQT2"/>
<keyword evidence="1" id="KW-0808">Transferase</keyword>
<dbReference type="Pfam" id="PF00534">
    <property type="entry name" value="Glycos_transf_1"/>
    <property type="match status" value="1"/>
</dbReference>
<dbReference type="InterPro" id="IPR001296">
    <property type="entry name" value="Glyco_trans_1"/>
</dbReference>
<dbReference type="Proteomes" id="UP000177126">
    <property type="component" value="Unassembled WGS sequence"/>
</dbReference>
<dbReference type="GO" id="GO:0016757">
    <property type="term" value="F:glycosyltransferase activity"/>
    <property type="evidence" value="ECO:0007669"/>
    <property type="project" value="TreeGrafter"/>
</dbReference>
<gene>
    <name evidence="3" type="ORF">A3B04_02390</name>
</gene>
<dbReference type="Gene3D" id="3.40.50.2000">
    <property type="entry name" value="Glycogen Phosphorylase B"/>
    <property type="match status" value="2"/>
</dbReference>
<dbReference type="SUPFAM" id="SSF53756">
    <property type="entry name" value="UDP-Glycosyltransferase/glycogen phosphorylase"/>
    <property type="match status" value="1"/>
</dbReference>
<name>A0A1G2FQT2_9BACT</name>
<dbReference type="EMBL" id="MHNF01000032">
    <property type="protein sequence ID" value="OGZ40449.1"/>
    <property type="molecule type" value="Genomic_DNA"/>
</dbReference>
<reference evidence="3 4" key="1">
    <citation type="journal article" date="2016" name="Nat. Commun.">
        <title>Thousands of microbial genomes shed light on interconnected biogeochemical processes in an aquifer system.</title>
        <authorList>
            <person name="Anantharaman K."/>
            <person name="Brown C.T."/>
            <person name="Hug L.A."/>
            <person name="Sharon I."/>
            <person name="Castelle C.J."/>
            <person name="Probst A.J."/>
            <person name="Thomas B.C."/>
            <person name="Singh A."/>
            <person name="Wilkins M.J."/>
            <person name="Karaoz U."/>
            <person name="Brodie E.L."/>
            <person name="Williams K.H."/>
            <person name="Hubbard S.S."/>
            <person name="Banfield J.F."/>
        </authorList>
    </citation>
    <scope>NUCLEOTIDE SEQUENCE [LARGE SCALE GENOMIC DNA]</scope>
</reference>
<evidence type="ECO:0000313" key="3">
    <source>
        <dbReference type="EMBL" id="OGZ40449.1"/>
    </source>
</evidence>